<dbReference type="Pfam" id="PF19891">
    <property type="entry name" value="DUF6364"/>
    <property type="match status" value="1"/>
</dbReference>
<dbReference type="CDD" id="cd21631">
    <property type="entry name" value="RHH_CopG_NikR-like"/>
    <property type="match status" value="1"/>
</dbReference>
<keyword evidence="2" id="KW-1185">Reference proteome</keyword>
<dbReference type="AlphaFoldDB" id="A0A6M0K721"/>
<name>A0A6M0K721_9GAMM</name>
<evidence type="ECO:0000313" key="2">
    <source>
        <dbReference type="Proteomes" id="UP000483379"/>
    </source>
</evidence>
<comment type="caution">
    <text evidence="1">The sequence shown here is derived from an EMBL/GenBank/DDBJ whole genome shotgun (WGS) entry which is preliminary data.</text>
</comment>
<organism evidence="1 2">
    <name type="scientific">Thiorhodococcus minor</name>
    <dbReference type="NCBI Taxonomy" id="57489"/>
    <lineage>
        <taxon>Bacteria</taxon>
        <taxon>Pseudomonadati</taxon>
        <taxon>Pseudomonadota</taxon>
        <taxon>Gammaproteobacteria</taxon>
        <taxon>Chromatiales</taxon>
        <taxon>Chromatiaceae</taxon>
        <taxon>Thiorhodococcus</taxon>
    </lineage>
</organism>
<dbReference type="EMBL" id="JAAIJQ010000088">
    <property type="protein sequence ID" value="NEV64407.1"/>
    <property type="molecule type" value="Genomic_DNA"/>
</dbReference>
<proteinExistence type="predicted"/>
<gene>
    <name evidence="1" type="ORF">G3446_21420</name>
</gene>
<evidence type="ECO:0000313" key="1">
    <source>
        <dbReference type="EMBL" id="NEV64407.1"/>
    </source>
</evidence>
<sequence length="86" mass="9198">MNTKLTLSMDESVIERAKQAARARNTSVSAMLAELVRGLDALEHEPGPDFIGPMTQAATGLIELDLGSPDADLLGDALWERYGDLG</sequence>
<dbReference type="InterPro" id="IPR045944">
    <property type="entry name" value="DUF6364"/>
</dbReference>
<dbReference type="Proteomes" id="UP000483379">
    <property type="component" value="Unassembled WGS sequence"/>
</dbReference>
<reference evidence="1 2" key="1">
    <citation type="submission" date="2020-02" db="EMBL/GenBank/DDBJ databases">
        <title>Genome sequences of Thiorhodococcus mannitoliphagus and Thiorhodococcus minor, purple sulfur photosynthetic bacteria in the gammaproteobacterial family, Chromatiaceae.</title>
        <authorList>
            <person name="Aviles F.A."/>
            <person name="Meyer T.E."/>
            <person name="Kyndt J.A."/>
        </authorList>
    </citation>
    <scope>NUCLEOTIDE SEQUENCE [LARGE SCALE GENOMIC DNA]</scope>
    <source>
        <strain evidence="1 2">DSM 11518</strain>
    </source>
</reference>
<dbReference type="RefSeq" id="WP_164455097.1">
    <property type="nucleotide sequence ID" value="NZ_JAAIJQ010000088.1"/>
</dbReference>
<accession>A0A6M0K721</accession>
<protein>
    <submittedName>
        <fullName evidence="1">Uncharacterized protein</fullName>
    </submittedName>
</protein>